<gene>
    <name evidence="1" type="ORF">PLEOSDRAFT_158892</name>
</gene>
<dbReference type="EMBL" id="KL198009">
    <property type="protein sequence ID" value="KDQ27208.1"/>
    <property type="molecule type" value="Genomic_DNA"/>
</dbReference>
<dbReference type="AlphaFoldDB" id="A0A067NGP0"/>
<dbReference type="InParanoid" id="A0A067NGP0"/>
<dbReference type="Gene3D" id="3.80.10.10">
    <property type="entry name" value="Ribonuclease Inhibitor"/>
    <property type="match status" value="1"/>
</dbReference>
<reference evidence="2" key="1">
    <citation type="journal article" date="2014" name="Proc. Natl. Acad. Sci. U.S.A.">
        <title>Extensive sampling of basidiomycete genomes demonstrates inadequacy of the white-rot/brown-rot paradigm for wood decay fungi.</title>
        <authorList>
            <person name="Riley R."/>
            <person name="Salamov A.A."/>
            <person name="Brown D.W."/>
            <person name="Nagy L.G."/>
            <person name="Floudas D."/>
            <person name="Held B.W."/>
            <person name="Levasseur A."/>
            <person name="Lombard V."/>
            <person name="Morin E."/>
            <person name="Otillar R."/>
            <person name="Lindquist E.A."/>
            <person name="Sun H."/>
            <person name="LaButti K.M."/>
            <person name="Schmutz J."/>
            <person name="Jabbour D."/>
            <person name="Luo H."/>
            <person name="Baker S.E."/>
            <person name="Pisabarro A.G."/>
            <person name="Walton J.D."/>
            <person name="Blanchette R.A."/>
            <person name="Henrissat B."/>
            <person name="Martin F."/>
            <person name="Cullen D."/>
            <person name="Hibbett D.S."/>
            <person name="Grigoriev I.V."/>
        </authorList>
    </citation>
    <scope>NUCLEOTIDE SEQUENCE [LARGE SCALE GENOMIC DNA]</scope>
    <source>
        <strain evidence="2">PC15</strain>
    </source>
</reference>
<evidence type="ECO:0000313" key="1">
    <source>
        <dbReference type="EMBL" id="KDQ27208.1"/>
    </source>
</evidence>
<dbReference type="VEuPathDB" id="FungiDB:PLEOSDRAFT_158892"/>
<dbReference type="OrthoDB" id="10619253at2759"/>
<dbReference type="HOGENOM" id="CLU_059596_0_0_1"/>
<name>A0A067NGP0_PLEO1</name>
<dbReference type="InterPro" id="IPR032675">
    <property type="entry name" value="LRR_dom_sf"/>
</dbReference>
<proteinExistence type="predicted"/>
<protein>
    <submittedName>
        <fullName evidence="1">Uncharacterized protein</fullName>
    </submittedName>
</protein>
<sequence length="383" mass="43715">MTELPPEIHIAIIEEFDVDVDDDRKTILALLLVSRYWNSLALPKLYREITMHLLSSRFISHNIQRLRCLLRNIDNNAGLQFTTSFVLKAQTHAFDINPDDNLSDIMGRLISFFFNIRRLGLWMDKPSVNVRSLQSLPSSAPLTHLTLNNCSLSVDDLRQFLSAHPTLQWLALYSSKRSESSQDIQLPASALPHLLYLAMSIFEVVSFDKPLPSLVCLEIRSMTSTCISLDQIATMRQAAPCFNSIVACSLVNFPFVNISSALHHFPSLKYLRLQSFLDESFDYNILSATKLTYLLCYAWRGEANLVAPKVFESVKTMTVVDVGMPGSTRARMYNGEIQYPIYHRAGNWNAWWEEAERAVEFVNRLSVRSDEDRRKLRLLSSAT</sequence>
<organism evidence="1 2">
    <name type="scientific">Pleurotus ostreatus (strain PC15)</name>
    <name type="common">Oyster mushroom</name>
    <dbReference type="NCBI Taxonomy" id="1137138"/>
    <lineage>
        <taxon>Eukaryota</taxon>
        <taxon>Fungi</taxon>
        <taxon>Dikarya</taxon>
        <taxon>Basidiomycota</taxon>
        <taxon>Agaricomycotina</taxon>
        <taxon>Agaricomycetes</taxon>
        <taxon>Agaricomycetidae</taxon>
        <taxon>Agaricales</taxon>
        <taxon>Pleurotineae</taxon>
        <taxon>Pleurotaceae</taxon>
        <taxon>Pleurotus</taxon>
    </lineage>
</organism>
<evidence type="ECO:0000313" key="2">
    <source>
        <dbReference type="Proteomes" id="UP000027073"/>
    </source>
</evidence>
<accession>A0A067NGP0</accession>
<dbReference type="SUPFAM" id="SSF52047">
    <property type="entry name" value="RNI-like"/>
    <property type="match status" value="1"/>
</dbReference>
<dbReference type="Proteomes" id="UP000027073">
    <property type="component" value="Unassembled WGS sequence"/>
</dbReference>